<dbReference type="InterPro" id="IPR050447">
    <property type="entry name" value="Erg6_SMT_methyltransf"/>
</dbReference>
<dbReference type="Proteomes" id="UP001175271">
    <property type="component" value="Unassembled WGS sequence"/>
</dbReference>
<dbReference type="Pfam" id="PF08241">
    <property type="entry name" value="Methyltransf_11"/>
    <property type="match status" value="1"/>
</dbReference>
<keyword evidence="1" id="KW-0808">Transferase</keyword>
<dbReference type="InterPro" id="IPR013216">
    <property type="entry name" value="Methyltransf_11"/>
</dbReference>
<dbReference type="PANTHER" id="PTHR44068:SF1">
    <property type="entry name" value="HYPOTHETICAL LOC100005854"/>
    <property type="match status" value="1"/>
</dbReference>
<proteinExistence type="inferred from homology"/>
<sequence>MVKYLSKKIDVQFLNLGYVPNEEDDHVLEIVDSVLEPLDPIRAHVNLYEKALSMCPEYPNLKNIKILEVGCGTGSGVEWISRAHPAIDSTKGVDKVVTKSLNGSIVEGNAENLPFDNNEFDMIVNIESSHLYANPSKFFKECARVLKTGGYLCWADIRYSQQIFDVEVQAADANLQTVAFEDITNGVLRGLVHTSSRYDKLIEKAPWYIRVFRNTLRTTYCAPGTESHKRLLKHEKIYASACWRKQAS</sequence>
<dbReference type="Gene3D" id="3.40.50.150">
    <property type="entry name" value="Vaccinia Virus protein VP39"/>
    <property type="match status" value="1"/>
</dbReference>
<keyword evidence="5" id="KW-1185">Reference proteome</keyword>
<dbReference type="GO" id="GO:0003838">
    <property type="term" value="F:sterol 24-C-methyltransferase activity"/>
    <property type="evidence" value="ECO:0007669"/>
    <property type="project" value="TreeGrafter"/>
</dbReference>
<dbReference type="SUPFAM" id="SSF53335">
    <property type="entry name" value="S-adenosyl-L-methionine-dependent methyltransferases"/>
    <property type="match status" value="1"/>
</dbReference>
<evidence type="ECO:0000313" key="4">
    <source>
        <dbReference type="EMBL" id="KAK0399403.1"/>
    </source>
</evidence>
<protein>
    <recommendedName>
        <fullName evidence="3">Methyltransferase type 11 domain-containing protein</fullName>
    </recommendedName>
</protein>
<reference evidence="4" key="1">
    <citation type="submission" date="2023-06" db="EMBL/GenBank/DDBJ databases">
        <title>Genomic analysis of the entomopathogenic nematode Steinernema hermaphroditum.</title>
        <authorList>
            <person name="Schwarz E.M."/>
            <person name="Heppert J.K."/>
            <person name="Baniya A."/>
            <person name="Schwartz H.T."/>
            <person name="Tan C.-H."/>
            <person name="Antoshechkin I."/>
            <person name="Sternberg P.W."/>
            <person name="Goodrich-Blair H."/>
            <person name="Dillman A.R."/>
        </authorList>
    </citation>
    <scope>NUCLEOTIDE SEQUENCE</scope>
    <source>
        <strain evidence="4">PS9179</strain>
        <tissue evidence="4">Whole animal</tissue>
    </source>
</reference>
<comment type="caution">
    <text evidence="4">The sequence shown here is derived from an EMBL/GenBank/DDBJ whole genome shotgun (WGS) entry which is preliminary data.</text>
</comment>
<comment type="similarity">
    <text evidence="2">Belongs to the class I-like SAM-binding methyltransferase superfamily. Erg6/SMT family.</text>
</comment>
<dbReference type="InterPro" id="IPR029063">
    <property type="entry name" value="SAM-dependent_MTases_sf"/>
</dbReference>
<dbReference type="PANTHER" id="PTHR44068">
    <property type="entry name" value="ZGC:194242"/>
    <property type="match status" value="1"/>
</dbReference>
<accession>A0AA39H709</accession>
<evidence type="ECO:0000259" key="3">
    <source>
        <dbReference type="Pfam" id="PF08241"/>
    </source>
</evidence>
<evidence type="ECO:0000256" key="1">
    <source>
        <dbReference type="ARBA" id="ARBA00022679"/>
    </source>
</evidence>
<name>A0AA39H709_9BILA</name>
<dbReference type="GO" id="GO:0016126">
    <property type="term" value="P:sterol biosynthetic process"/>
    <property type="evidence" value="ECO:0007669"/>
    <property type="project" value="TreeGrafter"/>
</dbReference>
<evidence type="ECO:0000256" key="2">
    <source>
        <dbReference type="ARBA" id="ARBA00038188"/>
    </source>
</evidence>
<feature type="domain" description="Methyltransferase type 11" evidence="3">
    <location>
        <begin position="67"/>
        <end position="153"/>
    </location>
</feature>
<dbReference type="CDD" id="cd02440">
    <property type="entry name" value="AdoMet_MTases"/>
    <property type="match status" value="1"/>
</dbReference>
<dbReference type="GO" id="GO:0005783">
    <property type="term" value="C:endoplasmic reticulum"/>
    <property type="evidence" value="ECO:0007669"/>
    <property type="project" value="TreeGrafter"/>
</dbReference>
<gene>
    <name evidence="4" type="ORF">QR680_003027</name>
</gene>
<dbReference type="AlphaFoldDB" id="A0AA39H709"/>
<organism evidence="4 5">
    <name type="scientific">Steinernema hermaphroditum</name>
    <dbReference type="NCBI Taxonomy" id="289476"/>
    <lineage>
        <taxon>Eukaryota</taxon>
        <taxon>Metazoa</taxon>
        <taxon>Ecdysozoa</taxon>
        <taxon>Nematoda</taxon>
        <taxon>Chromadorea</taxon>
        <taxon>Rhabditida</taxon>
        <taxon>Tylenchina</taxon>
        <taxon>Panagrolaimomorpha</taxon>
        <taxon>Strongyloidoidea</taxon>
        <taxon>Steinernematidae</taxon>
        <taxon>Steinernema</taxon>
    </lineage>
</organism>
<dbReference type="EMBL" id="JAUCMV010000005">
    <property type="protein sequence ID" value="KAK0399403.1"/>
    <property type="molecule type" value="Genomic_DNA"/>
</dbReference>
<evidence type="ECO:0000313" key="5">
    <source>
        <dbReference type="Proteomes" id="UP001175271"/>
    </source>
</evidence>